<name>A0A7S0P4D5_9EUKA</name>
<dbReference type="InterPro" id="IPR001345">
    <property type="entry name" value="PG/BPGM_mutase_AS"/>
</dbReference>
<reference evidence="3" key="1">
    <citation type="submission" date="2021-01" db="EMBL/GenBank/DDBJ databases">
        <authorList>
            <person name="Corre E."/>
            <person name="Pelletier E."/>
            <person name="Niang G."/>
            <person name="Scheremetjew M."/>
            <person name="Finn R."/>
            <person name="Kale V."/>
            <person name="Holt S."/>
            <person name="Cochrane G."/>
            <person name="Meng A."/>
            <person name="Brown T."/>
            <person name="Cohen L."/>
        </authorList>
    </citation>
    <scope>NUCLEOTIDE SEQUENCE</scope>
    <source>
        <strain evidence="3">RCC1130</strain>
    </source>
</reference>
<gene>
    <name evidence="3" type="ORF">CLEP1334_LOCUS26450</name>
</gene>
<dbReference type="GO" id="GO:0016791">
    <property type="term" value="F:phosphatase activity"/>
    <property type="evidence" value="ECO:0007669"/>
    <property type="project" value="TreeGrafter"/>
</dbReference>
<sequence>MTAANSNAEMTAPGKLLCLIRHGQGKHNPRPSLGFLPGVLRCDAPLTHKGRKQARAISEGMSTLPFELVVVSPLSRTIETATEVFGSGNEPPRVLCALMCERCIAPADQGTALSELRSKHPHIEAWSGMAHMAERFWPKRSSRLSSAEHDMQERIELFKHWLLARPEACIALVGHSAFFRSMTQQPKLGNCKALWCELQSDGTVRVCSPLPPPPGATTPD</sequence>
<dbReference type="PROSITE" id="PS00175">
    <property type="entry name" value="PG_MUTASE"/>
    <property type="match status" value="1"/>
</dbReference>
<accession>A0A7S0P4D5</accession>
<dbReference type="InterPro" id="IPR013078">
    <property type="entry name" value="His_Pase_superF_clade-1"/>
</dbReference>
<dbReference type="InterPro" id="IPR029033">
    <property type="entry name" value="His_PPase_superfam"/>
</dbReference>
<dbReference type="PANTHER" id="PTHR48100">
    <property type="entry name" value="BROAD-SPECIFICITY PHOSPHATASE YOR283W-RELATED"/>
    <property type="match status" value="1"/>
</dbReference>
<dbReference type="Gene3D" id="3.40.50.1240">
    <property type="entry name" value="Phosphoglycerate mutase-like"/>
    <property type="match status" value="1"/>
</dbReference>
<protein>
    <recommendedName>
        <fullName evidence="4">Phosphoglycerate mutase-like protein</fullName>
    </recommendedName>
</protein>
<keyword evidence="2" id="KW-0413">Isomerase</keyword>
<dbReference type="InterPro" id="IPR050275">
    <property type="entry name" value="PGM_Phosphatase"/>
</dbReference>
<organism evidence="3">
    <name type="scientific">Calcidiscus leptoporus</name>
    <dbReference type="NCBI Taxonomy" id="127549"/>
    <lineage>
        <taxon>Eukaryota</taxon>
        <taxon>Haptista</taxon>
        <taxon>Haptophyta</taxon>
        <taxon>Prymnesiophyceae</taxon>
        <taxon>Coccolithales</taxon>
        <taxon>Calcidiscaceae</taxon>
        <taxon>Calcidiscus</taxon>
    </lineage>
</organism>
<evidence type="ECO:0008006" key="4">
    <source>
        <dbReference type="Google" id="ProtNLM"/>
    </source>
</evidence>
<dbReference type="GO" id="GO:0005737">
    <property type="term" value="C:cytoplasm"/>
    <property type="evidence" value="ECO:0007669"/>
    <property type="project" value="TreeGrafter"/>
</dbReference>
<dbReference type="EMBL" id="HBER01052906">
    <property type="protein sequence ID" value="CAD8551160.1"/>
    <property type="molecule type" value="Transcribed_RNA"/>
</dbReference>
<evidence type="ECO:0000256" key="1">
    <source>
        <dbReference type="ARBA" id="ARBA00023152"/>
    </source>
</evidence>
<dbReference type="CDD" id="cd07067">
    <property type="entry name" value="HP_PGM_like"/>
    <property type="match status" value="1"/>
</dbReference>
<dbReference type="SUPFAM" id="SSF53254">
    <property type="entry name" value="Phosphoglycerate mutase-like"/>
    <property type="match status" value="1"/>
</dbReference>
<keyword evidence="1" id="KW-0324">Glycolysis</keyword>
<evidence type="ECO:0000313" key="3">
    <source>
        <dbReference type="EMBL" id="CAD8551160.1"/>
    </source>
</evidence>
<dbReference type="Pfam" id="PF00300">
    <property type="entry name" value="His_Phos_1"/>
    <property type="match status" value="1"/>
</dbReference>
<evidence type="ECO:0000256" key="2">
    <source>
        <dbReference type="ARBA" id="ARBA00023235"/>
    </source>
</evidence>
<proteinExistence type="predicted"/>
<dbReference type="PANTHER" id="PTHR48100:SF1">
    <property type="entry name" value="HISTIDINE PHOSPHATASE FAMILY PROTEIN-RELATED"/>
    <property type="match status" value="1"/>
</dbReference>
<dbReference type="AlphaFoldDB" id="A0A7S0P4D5"/>
<dbReference type="SMART" id="SM00855">
    <property type="entry name" value="PGAM"/>
    <property type="match status" value="1"/>
</dbReference>